<evidence type="ECO:0000313" key="2">
    <source>
        <dbReference type="Proteomes" id="UP001430701"/>
    </source>
</evidence>
<proteinExistence type="predicted"/>
<dbReference type="Proteomes" id="UP001430701">
    <property type="component" value="Unassembled WGS sequence"/>
</dbReference>
<name>A0ABS8TUS8_9GAMM</name>
<dbReference type="GeneID" id="68900807"/>
<keyword evidence="2" id="KW-1185">Reference proteome</keyword>
<dbReference type="EMBL" id="JAJPPU010000002">
    <property type="protein sequence ID" value="MCD8473907.1"/>
    <property type="molecule type" value="Genomic_DNA"/>
</dbReference>
<comment type="caution">
    <text evidence="1">The sequence shown here is derived from an EMBL/GenBank/DDBJ whole genome shotgun (WGS) entry which is preliminary data.</text>
</comment>
<dbReference type="RefSeq" id="WP_160165180.1">
    <property type="nucleotide sequence ID" value="NZ_CP053627.1"/>
</dbReference>
<accession>A0ABS8TUS8</accession>
<sequence length="51" mass="5472">MNLEAVHSQVMLRGKGTDRVLSSVLPVLSKLPAAYGTLDNVSHPQRLASTL</sequence>
<protein>
    <submittedName>
        <fullName evidence="1">Uncharacterized protein</fullName>
    </submittedName>
</protein>
<evidence type="ECO:0000313" key="1">
    <source>
        <dbReference type="EMBL" id="MCD8473907.1"/>
    </source>
</evidence>
<gene>
    <name evidence="1" type="ORF">LPH55_10690</name>
</gene>
<organism evidence="1 2">
    <name type="scientific">Xylella taiwanensis</name>
    <dbReference type="NCBI Taxonomy" id="1444770"/>
    <lineage>
        <taxon>Bacteria</taxon>
        <taxon>Pseudomonadati</taxon>
        <taxon>Pseudomonadota</taxon>
        <taxon>Gammaproteobacteria</taxon>
        <taxon>Lysobacterales</taxon>
        <taxon>Lysobacteraceae</taxon>
        <taxon>Xylella</taxon>
    </lineage>
</organism>
<reference evidence="1" key="1">
    <citation type="submission" date="2021-11" db="EMBL/GenBank/DDBJ databases">
        <title>Genome sequence of Xylella taiwanensis PLS432.</title>
        <authorList>
            <person name="Weng L.-W."/>
            <person name="Su C.-C."/>
            <person name="Tsai C.-W."/>
            <person name="Kuo C.-H."/>
        </authorList>
    </citation>
    <scope>NUCLEOTIDE SEQUENCE</scope>
    <source>
        <strain evidence="1">PLS432</strain>
    </source>
</reference>